<dbReference type="RefSeq" id="WP_237361656.1">
    <property type="nucleotide sequence ID" value="NZ_CAKLDM010000002.1"/>
</dbReference>
<dbReference type="Gene3D" id="3.40.50.720">
    <property type="entry name" value="NAD(P)-binding Rossmann-like Domain"/>
    <property type="match status" value="1"/>
</dbReference>
<gene>
    <name evidence="1" type="ORF">VMF7928_02359</name>
</gene>
<protein>
    <recommendedName>
        <fullName evidence="3">Nucleoside-diphosphate sugar epimerase</fullName>
    </recommendedName>
</protein>
<evidence type="ECO:0008006" key="3">
    <source>
        <dbReference type="Google" id="ProtNLM"/>
    </source>
</evidence>
<evidence type="ECO:0000313" key="2">
    <source>
        <dbReference type="Proteomes" id="UP000838748"/>
    </source>
</evidence>
<reference evidence="1" key="1">
    <citation type="submission" date="2021-11" db="EMBL/GenBank/DDBJ databases">
        <authorList>
            <person name="Rodrigo-Torres L."/>
            <person name="Arahal R. D."/>
            <person name="Lucena T."/>
        </authorList>
    </citation>
    <scope>NUCLEOTIDE SEQUENCE</scope>
    <source>
        <strain evidence="1">CECT 7928</strain>
    </source>
</reference>
<keyword evidence="2" id="KW-1185">Reference proteome</keyword>
<name>A0ABN8E458_9VIBR</name>
<evidence type="ECO:0000313" key="1">
    <source>
        <dbReference type="EMBL" id="CAH0539682.1"/>
    </source>
</evidence>
<dbReference type="InterPro" id="IPR036291">
    <property type="entry name" value="NAD(P)-bd_dom_sf"/>
</dbReference>
<organism evidence="1 2">
    <name type="scientific">Vibrio marisflavi CECT 7928</name>
    <dbReference type="NCBI Taxonomy" id="634439"/>
    <lineage>
        <taxon>Bacteria</taxon>
        <taxon>Pseudomonadati</taxon>
        <taxon>Pseudomonadota</taxon>
        <taxon>Gammaproteobacteria</taxon>
        <taxon>Vibrionales</taxon>
        <taxon>Vibrionaceae</taxon>
        <taxon>Vibrio</taxon>
    </lineage>
</organism>
<comment type="caution">
    <text evidence="1">The sequence shown here is derived from an EMBL/GenBank/DDBJ whole genome shotgun (WGS) entry which is preliminary data.</text>
</comment>
<dbReference type="PANTHER" id="PTHR14097">
    <property type="entry name" value="OXIDOREDUCTASE HTATIP2"/>
    <property type="match status" value="1"/>
</dbReference>
<sequence>MGQDNNKFVAIIAGGSGMVGSELLKEMLEDSPISHIYALTRSPLPFMHPKLEIIQNENLHINNWDDNKLVPKLGFICLGTTRNQAGSSSELEKVDFGLVCEVAQTMKLLGVTHLSVISSYGASKNTPSHYLRCKGKMEIALSGMGFEKLLIVRPGPLVGMRDTPRKSEVITLALLDHLKPIMRGPLTKLIPINARHVALAMLFGLLDPNLKRHTILNSDDILTLLNDYQSQ</sequence>
<dbReference type="SUPFAM" id="SSF51735">
    <property type="entry name" value="NAD(P)-binding Rossmann-fold domains"/>
    <property type="match status" value="1"/>
</dbReference>
<accession>A0ABN8E458</accession>
<proteinExistence type="predicted"/>
<dbReference type="PANTHER" id="PTHR14097:SF7">
    <property type="entry name" value="OXIDOREDUCTASE HTATIP2"/>
    <property type="match status" value="1"/>
</dbReference>
<dbReference type="Pfam" id="PF08732">
    <property type="entry name" value="HIM1"/>
    <property type="match status" value="1"/>
</dbReference>
<dbReference type="InterPro" id="IPR014843">
    <property type="entry name" value="Him1/Fmp52"/>
</dbReference>
<dbReference type="EMBL" id="CAKLDM010000002">
    <property type="protein sequence ID" value="CAH0539682.1"/>
    <property type="molecule type" value="Genomic_DNA"/>
</dbReference>
<dbReference type="Proteomes" id="UP000838748">
    <property type="component" value="Unassembled WGS sequence"/>
</dbReference>